<geneLocation type="plasmid" evidence="2 3">
    <name>unnamed3</name>
</geneLocation>
<feature type="transmembrane region" description="Helical" evidence="1">
    <location>
        <begin position="6"/>
        <end position="25"/>
    </location>
</feature>
<dbReference type="GeneID" id="71929896"/>
<dbReference type="Pfam" id="PF20587">
    <property type="entry name" value="DUF6789"/>
    <property type="match status" value="1"/>
</dbReference>
<keyword evidence="2" id="KW-0614">Plasmid</keyword>
<dbReference type="KEGG" id="haad:MW046_17575"/>
<keyword evidence="1" id="KW-0812">Transmembrane</keyword>
<evidence type="ECO:0000256" key="1">
    <source>
        <dbReference type="SAM" id="Phobius"/>
    </source>
</evidence>
<accession>A0A8U0A9M7</accession>
<dbReference type="InterPro" id="IPR046739">
    <property type="entry name" value="DUF6789"/>
</dbReference>
<name>A0A8U0A9M7_9EURY</name>
<reference evidence="2" key="1">
    <citation type="submission" date="2022-04" db="EMBL/GenBank/DDBJ databases">
        <title>Halocatena sp. nov., isolated from a salt lake.</title>
        <authorList>
            <person name="Cui H.-L."/>
        </authorList>
    </citation>
    <scope>NUCLEOTIDE SEQUENCE</scope>
    <source>
        <strain evidence="2">AD-1</strain>
        <plasmid evidence="2">unnamed3</plasmid>
    </source>
</reference>
<gene>
    <name evidence="2" type="ORF">MW046_17575</name>
</gene>
<evidence type="ECO:0000313" key="2">
    <source>
        <dbReference type="EMBL" id="UPM45168.1"/>
    </source>
</evidence>
<feature type="transmembrane region" description="Helical" evidence="1">
    <location>
        <begin position="111"/>
        <end position="134"/>
    </location>
</feature>
<keyword evidence="3" id="KW-1185">Reference proteome</keyword>
<dbReference type="RefSeq" id="WP_247995822.1">
    <property type="nucleotide sequence ID" value="NZ_CP096022.1"/>
</dbReference>
<dbReference type="Proteomes" id="UP000831768">
    <property type="component" value="Plasmid unnamed3"/>
</dbReference>
<dbReference type="AlphaFoldDB" id="A0A8U0A9M7"/>
<organism evidence="2 3">
    <name type="scientific">Halocatena salina</name>
    <dbReference type="NCBI Taxonomy" id="2934340"/>
    <lineage>
        <taxon>Archaea</taxon>
        <taxon>Methanobacteriati</taxon>
        <taxon>Methanobacteriota</taxon>
        <taxon>Stenosarchaea group</taxon>
        <taxon>Halobacteria</taxon>
        <taxon>Halobacteriales</taxon>
        <taxon>Natronomonadaceae</taxon>
        <taxon>Halocatena</taxon>
    </lineage>
</organism>
<feature type="transmembrane region" description="Helical" evidence="1">
    <location>
        <begin position="81"/>
        <end position="99"/>
    </location>
</feature>
<keyword evidence="1" id="KW-0472">Membrane</keyword>
<keyword evidence="1" id="KW-1133">Transmembrane helix</keyword>
<evidence type="ECO:0000313" key="3">
    <source>
        <dbReference type="Proteomes" id="UP000831768"/>
    </source>
</evidence>
<dbReference type="EMBL" id="CP096022">
    <property type="protein sequence ID" value="UPM45168.1"/>
    <property type="molecule type" value="Genomic_DNA"/>
</dbReference>
<feature type="transmembrane region" description="Helical" evidence="1">
    <location>
        <begin position="53"/>
        <end position="75"/>
    </location>
</feature>
<proteinExistence type="predicted"/>
<sequence length="144" mass="15852">MHKVQRAITAGVASTIVMSVALLIVDVETRSKLSLFDALARFFGMPGRVGRGLLLFLFFGVVVWPLLFALLYPYLPPQHDPAVKGMVLATVLWIGFVLIGTTQIDTSIVLFYLIVTLLTHLAYGFTLGLVYGWTEPTPHTTDNS</sequence>
<protein>
    <submittedName>
        <fullName evidence="2">Uncharacterized protein</fullName>
    </submittedName>
</protein>